<feature type="region of interest" description="Disordered" evidence="1">
    <location>
        <begin position="12"/>
        <end position="44"/>
    </location>
</feature>
<evidence type="ECO:0000313" key="3">
    <source>
        <dbReference type="Proteomes" id="UP000503462"/>
    </source>
</evidence>
<feature type="compositionally biased region" description="Basic and acidic residues" evidence="1">
    <location>
        <begin position="241"/>
        <end position="251"/>
    </location>
</feature>
<name>A0A6H0Y2S1_9PEZI</name>
<dbReference type="AlphaFoldDB" id="A0A6H0Y2S1"/>
<feature type="compositionally biased region" description="Polar residues" evidence="1">
    <location>
        <begin position="89"/>
        <end position="101"/>
    </location>
</feature>
<feature type="region of interest" description="Disordered" evidence="1">
    <location>
        <begin position="86"/>
        <end position="113"/>
    </location>
</feature>
<feature type="region of interest" description="Disordered" evidence="1">
    <location>
        <begin position="237"/>
        <end position="285"/>
    </location>
</feature>
<protein>
    <submittedName>
        <fullName evidence="2">Uncharacterized protein</fullName>
    </submittedName>
</protein>
<dbReference type="EMBL" id="CP051142">
    <property type="protein sequence ID" value="QIX01313.1"/>
    <property type="molecule type" value="Genomic_DNA"/>
</dbReference>
<evidence type="ECO:0000256" key="1">
    <source>
        <dbReference type="SAM" id="MobiDB-lite"/>
    </source>
</evidence>
<feature type="region of interest" description="Disordered" evidence="1">
    <location>
        <begin position="134"/>
        <end position="212"/>
    </location>
</feature>
<organism evidence="2 3">
    <name type="scientific">Peltaster fructicola</name>
    <dbReference type="NCBI Taxonomy" id="286661"/>
    <lineage>
        <taxon>Eukaryota</taxon>
        <taxon>Fungi</taxon>
        <taxon>Dikarya</taxon>
        <taxon>Ascomycota</taxon>
        <taxon>Pezizomycotina</taxon>
        <taxon>Dothideomycetes</taxon>
        <taxon>Dothideomycetes incertae sedis</taxon>
        <taxon>Peltaster</taxon>
    </lineage>
</organism>
<accession>A0A6H0Y2S1</accession>
<evidence type="ECO:0000313" key="2">
    <source>
        <dbReference type="EMBL" id="QIX01313.1"/>
    </source>
</evidence>
<feature type="compositionally biased region" description="Polar residues" evidence="1">
    <location>
        <begin position="258"/>
        <end position="274"/>
    </location>
</feature>
<feature type="compositionally biased region" description="Basic and acidic residues" evidence="1">
    <location>
        <begin position="194"/>
        <end position="205"/>
    </location>
</feature>
<feature type="compositionally biased region" description="Polar residues" evidence="1">
    <location>
        <begin position="161"/>
        <end position="179"/>
    </location>
</feature>
<dbReference type="Proteomes" id="UP000503462">
    <property type="component" value="Chromosome 4"/>
</dbReference>
<keyword evidence="3" id="KW-1185">Reference proteome</keyword>
<reference evidence="2 3" key="1">
    <citation type="journal article" date="2016" name="Sci. Rep.">
        <title>Peltaster fructicola genome reveals evolution from an invasive phytopathogen to an ectophytic parasite.</title>
        <authorList>
            <person name="Xu C."/>
            <person name="Chen H."/>
            <person name="Gleason M.L."/>
            <person name="Xu J.R."/>
            <person name="Liu H."/>
            <person name="Zhang R."/>
            <person name="Sun G."/>
        </authorList>
    </citation>
    <scope>NUCLEOTIDE SEQUENCE [LARGE SCALE GENOMIC DNA]</scope>
    <source>
        <strain evidence="2 3">LNHT1506</strain>
    </source>
</reference>
<proteinExistence type="predicted"/>
<gene>
    <name evidence="2" type="ORF">AMS68_006830</name>
</gene>
<sequence length="334" mass="35893">MGLATLSFLKARQAPAADTTTTTTLQRTSRLPRPSSSQGIPPRTRIALAHDISHRQESPLDVYAGASSRRPAFVIKHKPSGCPYLSPAHSMSQSGTESVSPSIPPCTSPQHSPKFKECFDDELAPTAADLRRGQAFGNRPLSGGATAKPLPITPAYPGHISSRTSSSATMVEPSASANTHHSSPDASSSHRRSRSESRRSERARSESIALVSPERHDSDVALLGSAIESALKLDTSPLTSQHRDRLPDVRHLLVNRPNPDSTSPGARSQASRSPSDIAAAHAESNTNPYRARLEASRTERALRTGSPVPSNDHIFSSSTRLELFETLGLLPLWF</sequence>
<feature type="compositionally biased region" description="Low complexity" evidence="1">
    <location>
        <begin position="12"/>
        <end position="33"/>
    </location>
</feature>